<protein>
    <submittedName>
        <fullName evidence="1">Uncharacterized protein</fullName>
    </submittedName>
</protein>
<sequence length="56" mass="6061">MVKPSFCPNATTTVLVATTLLNCMTLKPSSRATFAGEMRYLLATRALLAEQAQQPC</sequence>
<dbReference type="Proteomes" id="UP000254260">
    <property type="component" value="Unassembled WGS sequence"/>
</dbReference>
<proteinExistence type="predicted"/>
<dbReference type="AlphaFoldDB" id="A0A379INI5"/>
<dbReference type="EMBL" id="UGUU01000001">
    <property type="protein sequence ID" value="SUD37847.1"/>
    <property type="molecule type" value="Genomic_DNA"/>
</dbReference>
<evidence type="ECO:0000313" key="1">
    <source>
        <dbReference type="EMBL" id="SUD37847.1"/>
    </source>
</evidence>
<evidence type="ECO:0000313" key="2">
    <source>
        <dbReference type="Proteomes" id="UP000254260"/>
    </source>
</evidence>
<name>A0A379INI5_ECTME</name>
<reference evidence="1 2" key="1">
    <citation type="submission" date="2018-06" db="EMBL/GenBank/DDBJ databases">
        <authorList>
            <consortium name="Pathogen Informatics"/>
            <person name="Doyle S."/>
        </authorList>
    </citation>
    <scope>NUCLEOTIDE SEQUENCE [LARGE SCALE GENOMIC DNA]</scope>
    <source>
        <strain evidence="1 2">NCTC10899</strain>
    </source>
</reference>
<gene>
    <name evidence="1" type="ORF">NCTC10899_00607</name>
</gene>
<organism evidence="1 2">
    <name type="scientific">Ectopseudomonas mendocina</name>
    <name type="common">Pseudomonas mendocina</name>
    <dbReference type="NCBI Taxonomy" id="300"/>
    <lineage>
        <taxon>Bacteria</taxon>
        <taxon>Pseudomonadati</taxon>
        <taxon>Pseudomonadota</taxon>
        <taxon>Gammaproteobacteria</taxon>
        <taxon>Pseudomonadales</taxon>
        <taxon>Pseudomonadaceae</taxon>
        <taxon>Ectopseudomonas</taxon>
    </lineage>
</organism>
<accession>A0A379INI5</accession>